<dbReference type="SUPFAM" id="SSF63380">
    <property type="entry name" value="Riboflavin synthase domain-like"/>
    <property type="match status" value="1"/>
</dbReference>
<accession>A0ABR0SQA8</accession>
<evidence type="ECO:0000259" key="6">
    <source>
        <dbReference type="PROSITE" id="PS51384"/>
    </source>
</evidence>
<comment type="similarity">
    <text evidence="2">Belongs to the amidase family.</text>
</comment>
<comment type="caution">
    <text evidence="7">The sequence shown here is derived from an EMBL/GenBank/DDBJ whole genome shotgun (WGS) entry which is preliminary data.</text>
</comment>
<dbReference type="PROSITE" id="PS51384">
    <property type="entry name" value="FAD_FR"/>
    <property type="match status" value="1"/>
</dbReference>
<dbReference type="Pfam" id="PF01425">
    <property type="entry name" value="Amidase"/>
    <property type="match status" value="2"/>
</dbReference>
<proteinExistence type="inferred from homology"/>
<dbReference type="Gene3D" id="2.40.30.10">
    <property type="entry name" value="Translation factors"/>
    <property type="match status" value="1"/>
</dbReference>
<dbReference type="InterPro" id="IPR039261">
    <property type="entry name" value="FNR_nucleotide-bd"/>
</dbReference>
<dbReference type="SUPFAM" id="SSF75304">
    <property type="entry name" value="Amidase signature (AS) enzymes"/>
    <property type="match status" value="1"/>
</dbReference>
<dbReference type="PANTHER" id="PTHR46072:SF7">
    <property type="entry name" value="AMIDASE"/>
    <property type="match status" value="1"/>
</dbReference>
<comment type="catalytic activity">
    <reaction evidence="1">
        <text>a monocarboxylic acid amide + H2O = a monocarboxylate + NH4(+)</text>
        <dbReference type="Rhea" id="RHEA:12020"/>
        <dbReference type="ChEBI" id="CHEBI:15377"/>
        <dbReference type="ChEBI" id="CHEBI:28938"/>
        <dbReference type="ChEBI" id="CHEBI:35757"/>
        <dbReference type="ChEBI" id="CHEBI:83628"/>
        <dbReference type="EC" id="3.5.1.4"/>
    </reaction>
</comment>
<dbReference type="PROSITE" id="PS51340">
    <property type="entry name" value="MOSC"/>
    <property type="match status" value="1"/>
</dbReference>
<evidence type="ECO:0000256" key="3">
    <source>
        <dbReference type="ARBA" id="ARBA00012922"/>
    </source>
</evidence>
<dbReference type="EC" id="3.5.1.4" evidence="3"/>
<evidence type="ECO:0000313" key="8">
    <source>
        <dbReference type="Proteomes" id="UP001338125"/>
    </source>
</evidence>
<protein>
    <recommendedName>
        <fullName evidence="3">amidase</fullName>
        <ecNumber evidence="3">3.5.1.4</ecNumber>
    </recommendedName>
</protein>
<feature type="domain" description="MOSC" evidence="5">
    <location>
        <begin position="32"/>
        <end position="167"/>
    </location>
</feature>
<dbReference type="Gene3D" id="2.40.33.20">
    <property type="entry name" value="PK beta-barrel domain-like"/>
    <property type="match status" value="1"/>
</dbReference>
<dbReference type="InterPro" id="IPR036928">
    <property type="entry name" value="AS_sf"/>
</dbReference>
<gene>
    <name evidence="7" type="ORF">PT974_07677</name>
</gene>
<evidence type="ECO:0000259" key="5">
    <source>
        <dbReference type="PROSITE" id="PS51340"/>
    </source>
</evidence>
<dbReference type="SUPFAM" id="SSF52343">
    <property type="entry name" value="Ferredoxin reductase-like, C-terminal NADP-linked domain"/>
    <property type="match status" value="1"/>
</dbReference>
<dbReference type="InterPro" id="IPR023631">
    <property type="entry name" value="Amidase_dom"/>
</dbReference>
<dbReference type="InterPro" id="IPR005302">
    <property type="entry name" value="MoCF_Sase_C"/>
</dbReference>
<evidence type="ECO:0000256" key="4">
    <source>
        <dbReference type="ARBA" id="ARBA00022801"/>
    </source>
</evidence>
<dbReference type="InterPro" id="IPR017938">
    <property type="entry name" value="Riboflavin_synthase-like_b-brl"/>
</dbReference>
<keyword evidence="8" id="KW-1185">Reference proteome</keyword>
<evidence type="ECO:0000313" key="7">
    <source>
        <dbReference type="EMBL" id="KAK5994234.1"/>
    </source>
</evidence>
<dbReference type="Proteomes" id="UP001338125">
    <property type="component" value="Unassembled WGS sequence"/>
</dbReference>
<name>A0ABR0SQA8_9HYPO</name>
<dbReference type="InterPro" id="IPR017927">
    <property type="entry name" value="FAD-bd_FR_type"/>
</dbReference>
<organism evidence="7 8">
    <name type="scientific">Cladobotryum mycophilum</name>
    <dbReference type="NCBI Taxonomy" id="491253"/>
    <lineage>
        <taxon>Eukaryota</taxon>
        <taxon>Fungi</taxon>
        <taxon>Dikarya</taxon>
        <taxon>Ascomycota</taxon>
        <taxon>Pezizomycotina</taxon>
        <taxon>Sordariomycetes</taxon>
        <taxon>Hypocreomycetidae</taxon>
        <taxon>Hypocreales</taxon>
        <taxon>Hypocreaceae</taxon>
        <taxon>Cladobotryum</taxon>
    </lineage>
</organism>
<dbReference type="InterPro" id="IPR011037">
    <property type="entry name" value="Pyrv_Knase-like_insert_dom_sf"/>
</dbReference>
<reference evidence="7 8" key="1">
    <citation type="submission" date="2024-01" db="EMBL/GenBank/DDBJ databases">
        <title>Complete genome of Cladobotryum mycophilum ATHUM6906.</title>
        <authorList>
            <person name="Christinaki A.C."/>
            <person name="Myridakis A.I."/>
            <person name="Kouvelis V.N."/>
        </authorList>
    </citation>
    <scope>NUCLEOTIDE SEQUENCE [LARGE SCALE GENOMIC DNA]</scope>
    <source>
        <strain evidence="7 8">ATHUM6906</strain>
    </source>
</reference>
<keyword evidence="4" id="KW-0378">Hydrolase</keyword>
<feature type="domain" description="FAD-binding FR-type" evidence="6">
    <location>
        <begin position="232"/>
        <end position="343"/>
    </location>
</feature>
<dbReference type="PROSITE" id="PS00571">
    <property type="entry name" value="AMIDASES"/>
    <property type="match status" value="1"/>
</dbReference>
<dbReference type="SUPFAM" id="SSF50800">
    <property type="entry name" value="PK beta-barrel domain-like"/>
    <property type="match status" value="1"/>
</dbReference>
<sequence length="1044" mass="115798">MEVVAVSQAEPQWLDIRGQHVQTSIIHVPLTNRNDSILVESSRGVEKNFPAVHNAEVYAFFAHHYDYWSEKLGVARQAWDWCHWGENMTLHCPQLSEADFHLGDVWRIGKDAILQVCGSRVPCFKLAWRCSQKDSWLQELAATGKCGVYLKVVQGGRISPGDKAVLLSKRSHAPLLDCATITRVAFADAQSTRSTMHLLKDDPDLLDMNKLIFRRKLSMLYDQELVGKNTWKGWRQVRVLTVVEESLDIKSFHLVAASKIAGQENLEDLASYLPGQFIIVRLPNGLIRPWSLSSYPIESNRASPEQYRVSIKRDGKASSWMHDYCAPGALLDIKAPSGLFCLDWSPQFPGRQIYVSAGIGITPMMAMFCAHLQHQAMQRAPAVWIHVARNYESVPFVDELTSLLSRPEAQELTVPVILFLTGSRSEDCAAVEDLLASKCGTKVTIKVYSGRPTVQSLDNLVSNPYFMDPLRITPIQIEGRFSTVYICGTPGFEASIRGIFATLGIPDAMILAESFSAPWEMLAQQKRDAIFNAIPKAWRIEAAVPSAEEQRDVTGSYIQQFLNAREIEITETDAVGILEKTTTGEWSAREVTEAFCHRAAIAHQLVNCLHDLSVDLALEHASQLDNFYQKHKKPIGPLHGLPISIKDQFHVKGLETTMGFTSYGSGVLLPDSGTPTLMSGETNSNIVGYTWNPKNRNLSAGGSSGGEGALLSLRGSPLGFGTDIGGSVRLPAAFNGVYGIRPSSGRIPYYGTSTSMEGQESIPSVIGPLATTIRSLKFVFKALMSREPWKYDPLVIEIPWRDEQAKQLSKVGSGKKLAFGVLRKDDLVFPNPPIRRALDMVVEALEKAGHDVIEWTPPSHSRGAEISLQTWMFDGGEDIHAQFRLSGEPVIPQISKLYGIEPFAQKHASDVAAINVAKRNYQKEYMDYWNSSAAKTQSGQPVDAVIMPLAPYPAARPNEFHYYHYSMIINCLDYSSVAIPVTQVDKNIDIADRDYTPANAKDQHAHDIYDPEVYDGAFVGLQIVGRRLQEEKVLALGELVSSLL</sequence>
<dbReference type="EMBL" id="JAVFKD010000012">
    <property type="protein sequence ID" value="KAK5994234.1"/>
    <property type="molecule type" value="Genomic_DNA"/>
</dbReference>
<dbReference type="Gene3D" id="3.40.50.80">
    <property type="entry name" value="Nucleotide-binding domain of ferredoxin-NADP reductase (FNR) module"/>
    <property type="match status" value="1"/>
</dbReference>
<dbReference type="InterPro" id="IPR020556">
    <property type="entry name" value="Amidase_CS"/>
</dbReference>
<dbReference type="Gene3D" id="3.90.1300.10">
    <property type="entry name" value="Amidase signature (AS) domain"/>
    <property type="match status" value="1"/>
</dbReference>
<evidence type="ECO:0000256" key="2">
    <source>
        <dbReference type="ARBA" id="ARBA00009199"/>
    </source>
</evidence>
<evidence type="ECO:0000256" key="1">
    <source>
        <dbReference type="ARBA" id="ARBA00001311"/>
    </source>
</evidence>
<dbReference type="Pfam" id="PF03473">
    <property type="entry name" value="MOSC"/>
    <property type="match status" value="1"/>
</dbReference>
<dbReference type="PANTHER" id="PTHR46072">
    <property type="entry name" value="AMIDASE-RELATED-RELATED"/>
    <property type="match status" value="1"/>
</dbReference>